<dbReference type="AlphaFoldDB" id="A0A923IC41"/>
<comment type="caution">
    <text evidence="2">The sequence shown here is derived from an EMBL/GenBank/DDBJ whole genome shotgun (WGS) entry which is preliminary data.</text>
</comment>
<evidence type="ECO:0000313" key="3">
    <source>
        <dbReference type="Proteomes" id="UP000659630"/>
    </source>
</evidence>
<feature type="region of interest" description="Disordered" evidence="1">
    <location>
        <begin position="285"/>
        <end position="308"/>
    </location>
</feature>
<accession>A0A923IC41</accession>
<dbReference type="Pfam" id="PF08902">
    <property type="entry name" value="DUF1848"/>
    <property type="match status" value="1"/>
</dbReference>
<reference evidence="2" key="1">
    <citation type="submission" date="2020-08" db="EMBL/GenBank/DDBJ databases">
        <title>Genome public.</title>
        <authorList>
            <person name="Liu C."/>
            <person name="Sun Q."/>
        </authorList>
    </citation>
    <scope>NUCLEOTIDE SEQUENCE</scope>
    <source>
        <strain evidence="2">BX8</strain>
    </source>
</reference>
<dbReference type="RefSeq" id="WP_186886468.1">
    <property type="nucleotide sequence ID" value="NZ_JACONZ010000001.1"/>
</dbReference>
<keyword evidence="3" id="KW-1185">Reference proteome</keyword>
<proteinExistence type="predicted"/>
<gene>
    <name evidence="2" type="ORF">H8S23_01085</name>
</gene>
<protein>
    <submittedName>
        <fullName evidence="2">DUF1848 domain-containing protein</fullName>
    </submittedName>
</protein>
<dbReference type="EMBL" id="JACONZ010000001">
    <property type="protein sequence ID" value="MBC5580095.1"/>
    <property type="molecule type" value="Genomic_DNA"/>
</dbReference>
<name>A0A923IC41_9FIRM</name>
<evidence type="ECO:0000256" key="1">
    <source>
        <dbReference type="SAM" id="MobiDB-lite"/>
    </source>
</evidence>
<evidence type="ECO:0000313" key="2">
    <source>
        <dbReference type="EMBL" id="MBC5580095.1"/>
    </source>
</evidence>
<sequence length="308" mass="33904">MILSVSRRTDIPAFYADWWYRRVDEGFVLVPDPYDPQHISRVTLSPSAVDCIVFWSKDPAPMLPRLSELDARGYLYYFTFTITGWGTALEPGTPDTAAAIDTFRTLSGLLGPARVDWRFDPILLGGERTPKRVVKQFARLCAQLAPLTTRCILSFADPYAHLDKSLPRPPDDGQIRDTAALLAPVAKRYGLPLFTCAERADLSSFGIQKGACIDPDKISRLLGCALEAVKDPGQRKACGCVQSVDVGVYDTCPGGCRYCYATPHPAAAARRYQAHDPAAPMLTGWPRGDEKITDRPMPPLSGGQLTLW</sequence>
<dbReference type="Proteomes" id="UP000659630">
    <property type="component" value="Unassembled WGS sequence"/>
</dbReference>
<organism evidence="2 3">
    <name type="scientific">Anaerofilum hominis</name>
    <dbReference type="NCBI Taxonomy" id="2763016"/>
    <lineage>
        <taxon>Bacteria</taxon>
        <taxon>Bacillati</taxon>
        <taxon>Bacillota</taxon>
        <taxon>Clostridia</taxon>
        <taxon>Eubacteriales</taxon>
        <taxon>Oscillospiraceae</taxon>
        <taxon>Anaerofilum</taxon>
    </lineage>
</organism>
<dbReference type="InterPro" id="IPR014998">
    <property type="entry name" value="DUF1848"/>
</dbReference>